<dbReference type="KEGG" id="kre:GWK63_11850"/>
<dbReference type="AlphaFoldDB" id="A0A858JN08"/>
<protein>
    <submittedName>
        <fullName evidence="3">AAA family ATPase</fullName>
    </submittedName>
</protein>
<dbReference type="PANTHER" id="PTHR43718">
    <property type="entry name" value="LON PROTEASE"/>
    <property type="match status" value="1"/>
</dbReference>
<dbReference type="Pfam" id="PF00004">
    <property type="entry name" value="AAA"/>
    <property type="match status" value="1"/>
</dbReference>
<dbReference type="GO" id="GO:0007005">
    <property type="term" value="P:mitochondrion organization"/>
    <property type="evidence" value="ECO:0007669"/>
    <property type="project" value="TreeGrafter"/>
</dbReference>
<dbReference type="InterPro" id="IPR027065">
    <property type="entry name" value="Lon_Prtase"/>
</dbReference>
<dbReference type="GO" id="GO:0016887">
    <property type="term" value="F:ATP hydrolysis activity"/>
    <property type="evidence" value="ECO:0007669"/>
    <property type="project" value="InterPro"/>
</dbReference>
<dbReference type="PANTHER" id="PTHR43718:SF2">
    <property type="entry name" value="LON PROTEASE HOMOLOG, MITOCHONDRIAL"/>
    <property type="match status" value="1"/>
</dbReference>
<dbReference type="GO" id="GO:0005524">
    <property type="term" value="F:ATP binding"/>
    <property type="evidence" value="ECO:0007669"/>
    <property type="project" value="InterPro"/>
</dbReference>
<evidence type="ECO:0000313" key="4">
    <source>
        <dbReference type="Proteomes" id="UP000502533"/>
    </source>
</evidence>
<dbReference type="GO" id="GO:0051131">
    <property type="term" value="P:chaperone-mediated protein complex assembly"/>
    <property type="evidence" value="ECO:0007669"/>
    <property type="project" value="TreeGrafter"/>
</dbReference>
<dbReference type="Proteomes" id="UP000502533">
    <property type="component" value="Chromosome"/>
</dbReference>
<name>A0A858JN08_9PROT</name>
<feature type="region of interest" description="Disordered" evidence="1">
    <location>
        <begin position="16"/>
        <end position="41"/>
    </location>
</feature>
<dbReference type="SUPFAM" id="SSF52540">
    <property type="entry name" value="P-loop containing nucleoside triphosphate hydrolases"/>
    <property type="match status" value="1"/>
</dbReference>
<keyword evidence="4" id="KW-1185">Reference proteome</keyword>
<dbReference type="GO" id="GO:0003697">
    <property type="term" value="F:single-stranded DNA binding"/>
    <property type="evidence" value="ECO:0007669"/>
    <property type="project" value="TreeGrafter"/>
</dbReference>
<dbReference type="GO" id="GO:0004176">
    <property type="term" value="F:ATP-dependent peptidase activity"/>
    <property type="evidence" value="ECO:0007669"/>
    <property type="project" value="InterPro"/>
</dbReference>
<dbReference type="EMBL" id="CP050139">
    <property type="protein sequence ID" value="QIP37082.1"/>
    <property type="molecule type" value="Genomic_DNA"/>
</dbReference>
<dbReference type="GO" id="GO:0006515">
    <property type="term" value="P:protein quality control for misfolded or incompletely synthesized proteins"/>
    <property type="evidence" value="ECO:0007669"/>
    <property type="project" value="TreeGrafter"/>
</dbReference>
<feature type="domain" description="ATPase AAA-type core" evidence="2">
    <location>
        <begin position="147"/>
        <end position="284"/>
    </location>
</feature>
<reference evidence="3 4" key="1">
    <citation type="submission" date="2020-03" db="EMBL/GenBank/DDBJ databases">
        <title>Isolation of cellulose-producing strains, genome characterization and application of the synthesized cellulose films as an economical and sustainable material for piezoelectric sensor construction.</title>
        <authorList>
            <person name="Mangayil R.K."/>
        </authorList>
    </citation>
    <scope>NUCLEOTIDE SEQUENCE [LARGE SCALE GENOMIC DNA]</scope>
    <source>
        <strain evidence="3 4">ENS 9a1a</strain>
    </source>
</reference>
<dbReference type="GO" id="GO:0004252">
    <property type="term" value="F:serine-type endopeptidase activity"/>
    <property type="evidence" value="ECO:0007669"/>
    <property type="project" value="InterPro"/>
</dbReference>
<proteinExistence type="predicted"/>
<organism evidence="3 4">
    <name type="scientific">Komagataeibacter rhaeticus</name>
    <dbReference type="NCBI Taxonomy" id="215221"/>
    <lineage>
        <taxon>Bacteria</taxon>
        <taxon>Pseudomonadati</taxon>
        <taxon>Pseudomonadota</taxon>
        <taxon>Alphaproteobacteria</taxon>
        <taxon>Acetobacterales</taxon>
        <taxon>Acetobacteraceae</taxon>
        <taxon>Komagataeibacter</taxon>
    </lineage>
</organism>
<gene>
    <name evidence="3" type="ORF">GWK63_11850</name>
</gene>
<accession>A0A858JN08</accession>
<dbReference type="InterPro" id="IPR027417">
    <property type="entry name" value="P-loop_NTPase"/>
</dbReference>
<evidence type="ECO:0000256" key="1">
    <source>
        <dbReference type="SAM" id="MobiDB-lite"/>
    </source>
</evidence>
<sequence>MVPFFDVDDFCFRERPAAGTGQAPDSTNPPAPAAEKAPLPTPLDDFWYNPDARTAAEEAGGGSSTFQPLPVCAPLESDAGFHENERLLLRYAFLLDPLPIQPVTNSAEFIFDTLSAEFPNFVEALDYICSFVSMARLGQGPVYFPPLLLDGPPGIGKTRFAMRVASLCNAGFDMLSCGGMSGGMALQGSEQGYSESRPGFYAETFRKTKVVNNVILLDEVEKMMTDHRGGDPYAALLPLLEQQTARVHKDNCLQETINLGYLSYILTANSVDTMPEPMMTRVRMVTIQPPGVNDLERIVPHVINDVKACYNLGNYDFVPDMDEIRQAYMANPNIRNLRAIIEYQIRATLWKPRSGRIAFTRPVQKATIGFAR</sequence>
<dbReference type="Gene3D" id="3.40.50.300">
    <property type="entry name" value="P-loop containing nucleotide triphosphate hydrolases"/>
    <property type="match status" value="1"/>
</dbReference>
<evidence type="ECO:0000313" key="3">
    <source>
        <dbReference type="EMBL" id="QIP37082.1"/>
    </source>
</evidence>
<evidence type="ECO:0000259" key="2">
    <source>
        <dbReference type="Pfam" id="PF00004"/>
    </source>
</evidence>
<dbReference type="InterPro" id="IPR003959">
    <property type="entry name" value="ATPase_AAA_core"/>
</dbReference>